<dbReference type="HAMAP" id="MF_00493">
    <property type="entry name" value="Transaldolase_2"/>
    <property type="match status" value="1"/>
</dbReference>
<dbReference type="InterPro" id="IPR004732">
    <property type="entry name" value="Transaldolase_2"/>
</dbReference>
<evidence type="ECO:0000256" key="2">
    <source>
        <dbReference type="ARBA" id="ARBA00004496"/>
    </source>
</evidence>
<dbReference type="UniPathway" id="UPA00109">
    <property type="reaction ID" value="UER00181"/>
</dbReference>
<dbReference type="GO" id="GO:0006094">
    <property type="term" value="P:gluconeogenesis"/>
    <property type="evidence" value="ECO:0007669"/>
    <property type="project" value="UniProtKB-KW"/>
</dbReference>
<gene>
    <name evidence="11" type="primary">tal</name>
</gene>
<dbReference type="PANTHER" id="PTHR10683">
    <property type="entry name" value="TRANSALDOLASE"/>
    <property type="match status" value="1"/>
</dbReference>
<evidence type="ECO:0000256" key="5">
    <source>
        <dbReference type="ARBA" id="ARBA00013151"/>
    </source>
</evidence>
<dbReference type="GO" id="GO:0097367">
    <property type="term" value="F:carbohydrate derivative binding"/>
    <property type="evidence" value="ECO:0007669"/>
    <property type="project" value="InterPro"/>
</dbReference>
<dbReference type="GO" id="GO:0006096">
    <property type="term" value="P:glycolytic process"/>
    <property type="evidence" value="ECO:0007669"/>
    <property type="project" value="UniProtKB-UniPathway"/>
</dbReference>
<dbReference type="GO" id="GO:0004347">
    <property type="term" value="F:glucose-6-phosphate isomerase activity"/>
    <property type="evidence" value="ECO:0007669"/>
    <property type="project" value="UniProtKB-EC"/>
</dbReference>
<keyword evidence="9 11" id="KW-0704">Schiff base</keyword>
<dbReference type="UniPathway" id="UPA00115">
    <property type="reaction ID" value="UER00414"/>
</dbReference>
<comment type="subcellular location">
    <subcellularLocation>
        <location evidence="2 11">Cytoplasm</location>
    </subcellularLocation>
</comment>
<evidence type="ECO:0000256" key="6">
    <source>
        <dbReference type="ARBA" id="ARBA00022490"/>
    </source>
</evidence>
<organism evidence="13">
    <name type="scientific">uncultured bacterium W5-47b</name>
    <dbReference type="NCBI Taxonomy" id="1130998"/>
    <lineage>
        <taxon>Bacteria</taxon>
        <taxon>environmental samples</taxon>
    </lineage>
</organism>
<dbReference type="GO" id="GO:0006098">
    <property type="term" value="P:pentose-phosphate shunt"/>
    <property type="evidence" value="ECO:0007669"/>
    <property type="project" value="UniProtKB-UniRule"/>
</dbReference>
<comment type="similarity">
    <text evidence="4 11">Belongs to the transaldolase family. Type 2 subfamily.</text>
</comment>
<comment type="catalytic activity">
    <reaction evidence="10 11">
        <text>D-sedoheptulose 7-phosphate + D-glyceraldehyde 3-phosphate = D-erythrose 4-phosphate + beta-D-fructose 6-phosphate</text>
        <dbReference type="Rhea" id="RHEA:17053"/>
        <dbReference type="ChEBI" id="CHEBI:16897"/>
        <dbReference type="ChEBI" id="CHEBI:57483"/>
        <dbReference type="ChEBI" id="CHEBI:57634"/>
        <dbReference type="ChEBI" id="CHEBI:59776"/>
        <dbReference type="EC" id="2.2.1.2"/>
    </reaction>
</comment>
<accession>H9BX33</accession>
<feature type="active site" description="Schiff-base intermediate with substrate" evidence="11">
    <location>
        <position position="138"/>
    </location>
</feature>
<dbReference type="NCBIfam" id="NF002881">
    <property type="entry name" value="PRK03343.1"/>
    <property type="match status" value="1"/>
</dbReference>
<dbReference type="InterPro" id="IPR001672">
    <property type="entry name" value="G6P_Isomerase"/>
</dbReference>
<dbReference type="Gene3D" id="3.20.20.70">
    <property type="entry name" value="Aldolase class I"/>
    <property type="match status" value="1"/>
</dbReference>
<evidence type="ECO:0000256" key="8">
    <source>
        <dbReference type="ARBA" id="ARBA00023126"/>
    </source>
</evidence>
<dbReference type="SUPFAM" id="SSF53697">
    <property type="entry name" value="SIS domain"/>
    <property type="match status" value="1"/>
</dbReference>
<comment type="pathway">
    <text evidence="3 11">Carbohydrate degradation; pentose phosphate pathway; D-glyceraldehyde 3-phosphate and beta-D-fructose 6-phosphate from D-ribose 5-phosphate and D-xylulose 5-phosphate (non-oxidative stage): step 2/3.</text>
</comment>
<dbReference type="AlphaFoldDB" id="H9BX33"/>
<protein>
    <recommendedName>
        <fullName evidence="5 11">Transaldolase</fullName>
        <ecNumber evidence="5 11">2.2.1.2</ecNumber>
    </recommendedName>
</protein>
<dbReference type="InterPro" id="IPR018225">
    <property type="entry name" value="Transaldolase_AS"/>
</dbReference>
<keyword evidence="8 11" id="KW-0570">Pentose shunt</keyword>
<comment type="pathway">
    <text evidence="12">Carbohydrate degradation; glycolysis; D-glyceraldehyde 3-phosphate and glycerone phosphate from D-glucose: step 2/4.</text>
</comment>
<dbReference type="Pfam" id="PF00923">
    <property type="entry name" value="TAL_FSA"/>
    <property type="match status" value="1"/>
</dbReference>
<keyword evidence="7 11" id="KW-0808">Transferase</keyword>
<dbReference type="InterPro" id="IPR001585">
    <property type="entry name" value="TAL/FSA"/>
</dbReference>
<reference evidence="13" key="1">
    <citation type="submission" date="2011-11" db="EMBL/GenBank/DDBJ databases">
        <title>Construction and analysis of a metagenome of deep-sea sediment.</title>
        <authorList>
            <person name="Huo Y.-Y."/>
            <person name="Cheng H."/>
            <person name="Wu M."/>
        </authorList>
    </citation>
    <scope>NUCLEOTIDE SEQUENCE</scope>
</reference>
<dbReference type="EMBL" id="JQ085823">
    <property type="protein sequence ID" value="AFD03355.1"/>
    <property type="molecule type" value="Genomic_DNA"/>
</dbReference>
<dbReference type="EC" id="2.2.1.2" evidence="5 11"/>
<dbReference type="NCBIfam" id="NF007080">
    <property type="entry name" value="PRK09533.1"/>
    <property type="match status" value="1"/>
</dbReference>
<dbReference type="GO" id="GO:0004801">
    <property type="term" value="F:transaldolase activity"/>
    <property type="evidence" value="ECO:0007669"/>
    <property type="project" value="UniProtKB-UniRule"/>
</dbReference>
<evidence type="ECO:0000256" key="12">
    <source>
        <dbReference type="RuleBase" id="RU000612"/>
    </source>
</evidence>
<dbReference type="PROSITE" id="PS00958">
    <property type="entry name" value="TRANSALDOLASE_2"/>
    <property type="match status" value="1"/>
</dbReference>
<comment type="function">
    <text evidence="1 11">Transaldolase is important for the balance of metabolites in the pentose-phosphate pathway.</text>
</comment>
<dbReference type="PROSITE" id="PS51463">
    <property type="entry name" value="P_GLUCOSE_ISOMERASE_3"/>
    <property type="match status" value="1"/>
</dbReference>
<evidence type="ECO:0000313" key="13">
    <source>
        <dbReference type="EMBL" id="AFD03355.1"/>
    </source>
</evidence>
<keyword evidence="12 13" id="KW-0413">Isomerase</keyword>
<dbReference type="SUPFAM" id="SSF51569">
    <property type="entry name" value="Aldolase"/>
    <property type="match status" value="1"/>
</dbReference>
<evidence type="ECO:0000256" key="11">
    <source>
        <dbReference type="HAMAP-Rule" id="MF_00493"/>
    </source>
</evidence>
<dbReference type="CDD" id="cd00955">
    <property type="entry name" value="Transaldolase_like"/>
    <property type="match status" value="1"/>
</dbReference>
<comment type="similarity">
    <text evidence="12">Belongs to the GPI family.</text>
</comment>
<dbReference type="Gene3D" id="3.40.50.10490">
    <property type="entry name" value="Glucose-6-phosphate isomerase like protein, domain 1"/>
    <property type="match status" value="3"/>
</dbReference>
<evidence type="ECO:0000256" key="10">
    <source>
        <dbReference type="ARBA" id="ARBA00048810"/>
    </source>
</evidence>
<dbReference type="InterPro" id="IPR013785">
    <property type="entry name" value="Aldolase_TIM"/>
</dbReference>
<dbReference type="GO" id="GO:0005737">
    <property type="term" value="C:cytoplasm"/>
    <property type="evidence" value="ECO:0007669"/>
    <property type="project" value="UniProtKB-SubCell"/>
</dbReference>
<proteinExistence type="inferred from homology"/>
<evidence type="ECO:0000256" key="3">
    <source>
        <dbReference type="ARBA" id="ARBA00004857"/>
    </source>
</evidence>
<evidence type="ECO:0000256" key="7">
    <source>
        <dbReference type="ARBA" id="ARBA00022679"/>
    </source>
</evidence>
<sequence>MSKLNQLAEIGQSIWYDYIRRQFITGGELKDLIDKGLRGVTSNPSIFEKAIAGSNDYDEDLKNLIGESLSTEEIYEKLAFKDIELATDLMLPVYEKTNKLDGYVSIEVSPKLAHLTDKTIEQAKRIFALLNKPNVMIKVPATEEGLPAITELIGSRINVNVTLIFNIENYKRVAEAYLNGLELLLERNGDLSKVTSVASFFISRIDAAADKELDRVHTDDLKGKIAIANAKNSYLAFEKIFRGDRWNKLKENGATVQRLLWASTGTKNPLYPDTLYIDSLIGNPTVNTLPPTTFTAFLDHGKIVSTLDKNTEQAIEQLEAFKKQGIDLDKITNQLQKDGVQSFSKSFENIMIAIKDKSERIKKDEKLFKTSLGNYQKDVDNTIAELKEQNVIDRIWAKDYTVWGDKPHEITNRLGWLKSPEVSMEMVDDINEFVEAVKKDGLTQVLLLGMGGSSLAPEVFRLTFGVKEGYLDLAVLDSTHPESVLEKAKQFDPEKTLYIVSSKSGGTVETLSFMKFFYNQTLKKVGEENTGKHFIAITDPGSKLEQIAKQLNFRKTFLNDPDIGGRYSALSIFGVVPAALIGVDLNELLDNAAVMVCNSDGANCPVYGDNTPAQLGCAMGELANKGIDKITFITSDKLSYFGAWAEQLIAESTGKNGKGILPVVGEEVTTPEFYSDDRLFIYLHLINDKSKDTAVQALNDAGHPVVEIVLKDIYELGGEYFRWEMATAIAGWVLNIQPFDQPNVEAAKILAKEMLDKYLTEGTLPQPDAKFNSDGLKVFTESNANNLSSLTNEIFGDNDKQFRNKDNSYVAIQSFLKPDDATIEQLQKFRTAIQKKYKSAVTVGYGPRFLHSTGQLHKGDAGKGVFIQIISKINEDAPIPDNAGEDKSNMTFGVLVTSQAFGDRKALIGNKRKVISFQLETEVNSAIENLINNFTLYNDKSNNI</sequence>
<keyword evidence="12" id="KW-0324">Glycolysis</keyword>
<keyword evidence="6 11" id="KW-0963">Cytoplasm</keyword>
<keyword evidence="12" id="KW-0312">Gluconeogenesis</keyword>
<dbReference type="PROSITE" id="PS01054">
    <property type="entry name" value="TRANSALDOLASE_1"/>
    <property type="match status" value="1"/>
</dbReference>
<name>H9BX33_9BACT</name>
<evidence type="ECO:0000256" key="1">
    <source>
        <dbReference type="ARBA" id="ARBA00003518"/>
    </source>
</evidence>
<comment type="catalytic activity">
    <reaction evidence="12">
        <text>alpha-D-glucose 6-phosphate = beta-D-fructose 6-phosphate</text>
        <dbReference type="Rhea" id="RHEA:11816"/>
        <dbReference type="ChEBI" id="CHEBI:57634"/>
        <dbReference type="ChEBI" id="CHEBI:58225"/>
        <dbReference type="EC" id="5.3.1.9"/>
    </reaction>
</comment>
<dbReference type="InterPro" id="IPR046348">
    <property type="entry name" value="SIS_dom_sf"/>
</dbReference>
<dbReference type="PRINTS" id="PR00662">
    <property type="entry name" value="G6PISOMERASE"/>
</dbReference>
<evidence type="ECO:0000256" key="9">
    <source>
        <dbReference type="ARBA" id="ARBA00023270"/>
    </source>
</evidence>
<evidence type="ECO:0000256" key="4">
    <source>
        <dbReference type="ARBA" id="ARBA00008426"/>
    </source>
</evidence>
<dbReference type="NCBIfam" id="TIGR00876">
    <property type="entry name" value="tal_mycobact"/>
    <property type="match status" value="1"/>
</dbReference>
<dbReference type="Pfam" id="PF00342">
    <property type="entry name" value="PGI"/>
    <property type="match status" value="1"/>
</dbReference>
<dbReference type="PANTHER" id="PTHR10683:SF31">
    <property type="entry name" value="TRANSALDOLASE"/>
    <property type="match status" value="1"/>
</dbReference>